<accession>A0A169P4A0</accession>
<feature type="region of interest" description="Disordered" evidence="1">
    <location>
        <begin position="1"/>
        <end position="30"/>
    </location>
</feature>
<dbReference type="KEGG" id="slau:SLA_5549"/>
<proteinExistence type="predicted"/>
<dbReference type="AlphaFoldDB" id="A0A169P4A0"/>
<name>A0A169P4A0_STRLU</name>
<organism evidence="2 3">
    <name type="scientific">Streptomyces laurentii</name>
    <dbReference type="NCBI Taxonomy" id="39478"/>
    <lineage>
        <taxon>Bacteria</taxon>
        <taxon>Bacillati</taxon>
        <taxon>Actinomycetota</taxon>
        <taxon>Actinomycetes</taxon>
        <taxon>Kitasatosporales</taxon>
        <taxon>Streptomycetaceae</taxon>
        <taxon>Streptomyces</taxon>
    </lineage>
</organism>
<dbReference type="EMBL" id="AP017424">
    <property type="protein sequence ID" value="BAU86422.1"/>
    <property type="molecule type" value="Genomic_DNA"/>
</dbReference>
<reference evidence="2 3" key="1">
    <citation type="journal article" date="2016" name="Genome Announc.">
        <title>Complete Genome Sequence of Thiostrepton-Producing Streptomyces laurentii ATCC 31255.</title>
        <authorList>
            <person name="Doi K."/>
            <person name="Fujino Y."/>
            <person name="Nagayoshi Y."/>
            <person name="Ohshima T."/>
            <person name="Ogata S."/>
        </authorList>
    </citation>
    <scope>NUCLEOTIDE SEQUENCE [LARGE SCALE GENOMIC DNA]</scope>
    <source>
        <strain evidence="2 3">ATCC 31255</strain>
    </source>
</reference>
<feature type="compositionally biased region" description="Gly residues" evidence="1">
    <location>
        <begin position="1"/>
        <end position="23"/>
    </location>
</feature>
<feature type="compositionally biased region" description="Low complexity" evidence="1">
    <location>
        <begin position="93"/>
        <end position="102"/>
    </location>
</feature>
<dbReference type="Proteomes" id="UP000217676">
    <property type="component" value="Chromosome"/>
</dbReference>
<keyword evidence="3" id="KW-1185">Reference proteome</keyword>
<evidence type="ECO:0000256" key="1">
    <source>
        <dbReference type="SAM" id="MobiDB-lite"/>
    </source>
</evidence>
<sequence>MGGCAGGPAGAGGTRSGTGGADGRGSPAAPRVSLVSYVPSLSMNPCPLTSQVSATVPASNLVVAGRAGRLSPTRTADPGPPAPSAHDTPAMSTADKATPATTPDRRMPHRARRA</sequence>
<feature type="region of interest" description="Disordered" evidence="1">
    <location>
        <begin position="65"/>
        <end position="114"/>
    </location>
</feature>
<evidence type="ECO:0000313" key="2">
    <source>
        <dbReference type="EMBL" id="BAU86422.1"/>
    </source>
</evidence>
<protein>
    <submittedName>
        <fullName evidence="2">Uncharacterized protein</fullName>
    </submittedName>
</protein>
<evidence type="ECO:0000313" key="3">
    <source>
        <dbReference type="Proteomes" id="UP000217676"/>
    </source>
</evidence>
<gene>
    <name evidence="2" type="ORF">SLA_5549</name>
</gene>